<dbReference type="AlphaFoldDB" id="A0A1H3BUD7"/>
<dbReference type="RefSeq" id="WP_074637059.1">
    <property type="nucleotide sequence ID" value="NZ_CP160850.1"/>
</dbReference>
<dbReference type="GO" id="GO:0006826">
    <property type="term" value="P:iron ion transport"/>
    <property type="evidence" value="ECO:0007669"/>
    <property type="project" value="InterPro"/>
</dbReference>
<dbReference type="InterPro" id="IPR007845">
    <property type="entry name" value="HemS/ChuX_dom"/>
</dbReference>
<evidence type="ECO:0000313" key="2">
    <source>
        <dbReference type="EMBL" id="SDX44819.1"/>
    </source>
</evidence>
<evidence type="ECO:0000259" key="1">
    <source>
        <dbReference type="Pfam" id="PF05171"/>
    </source>
</evidence>
<dbReference type="CDD" id="cd16830">
    <property type="entry name" value="HemS-like_N"/>
    <property type="match status" value="1"/>
</dbReference>
<name>A0A1H3BUD7_9RHOB</name>
<dbReference type="Proteomes" id="UP000183076">
    <property type="component" value="Unassembled WGS sequence"/>
</dbReference>
<organism evidence="2 3">
    <name type="scientific">Sulfitobacter pontiacus</name>
    <dbReference type="NCBI Taxonomy" id="60137"/>
    <lineage>
        <taxon>Bacteria</taxon>
        <taxon>Pseudomonadati</taxon>
        <taxon>Pseudomonadota</taxon>
        <taxon>Alphaproteobacteria</taxon>
        <taxon>Rhodobacterales</taxon>
        <taxon>Roseobacteraceae</taxon>
        <taxon>Sulfitobacter</taxon>
    </lineage>
</organism>
<dbReference type="EMBL" id="FNNB01000007">
    <property type="protein sequence ID" value="SDX44819.1"/>
    <property type="molecule type" value="Genomic_DNA"/>
</dbReference>
<feature type="domain" description="Haemin-degrading HemS/ChuX" evidence="1">
    <location>
        <begin position="33"/>
        <end position="157"/>
    </location>
</feature>
<dbReference type="Pfam" id="PF05171">
    <property type="entry name" value="HemS"/>
    <property type="match status" value="2"/>
</dbReference>
<sequence>MTHSVPPTPEDIRAFRADHAKLRERDVADKLRISEAQLLAAYTGDGVRRINAHPDEIMRAAQTLGEVMALTRNPSCVHEKVGTYDNYHPGPHASMILADDIDLRLFPSRWHHAFAVEKQTDAGTRRSLQVFDAAGDAVHKIFLRDGSDVAAFDRAKAGLTLEDQSPTLDVVPREPDEVPKSDLSKLDILRKEWARLTDTHQFLRLTSKLKMNRLGAYRIAGEPFARALQPSAVDAMLHQVVAQELEIMVFAGNRGCIQIHSGPITTLKSMGPWQNVLDPRFNLHLRLDHIAEVWAVDKPTQRGPAVSVEAFNKDGGLILQVFGVGKEGRDCRPAWGKLVAGLESLTVEVPA</sequence>
<dbReference type="InterPro" id="IPR053733">
    <property type="entry name" value="Heme_Transport_Util_sf"/>
</dbReference>
<reference evidence="3" key="1">
    <citation type="submission" date="2016-10" db="EMBL/GenBank/DDBJ databases">
        <authorList>
            <person name="Varghese N."/>
            <person name="Submissions S."/>
        </authorList>
    </citation>
    <scope>NUCLEOTIDE SEQUENCE [LARGE SCALE GENOMIC DNA]</scope>
    <source>
        <strain evidence="3">DSM 10014</strain>
    </source>
</reference>
<dbReference type="SUPFAM" id="SSF144064">
    <property type="entry name" value="Heme iron utilization protein-like"/>
    <property type="match status" value="1"/>
</dbReference>
<dbReference type="Gene3D" id="3.40.1570.10">
    <property type="entry name" value="HemS/ChuS/ChuX like domains"/>
    <property type="match status" value="2"/>
</dbReference>
<dbReference type="GeneID" id="94022375"/>
<dbReference type="STRING" id="60137.SAMN04488041_10761"/>
<proteinExistence type="predicted"/>
<accession>A0A1H3BUD7</accession>
<dbReference type="CDD" id="cd16831">
    <property type="entry name" value="HemS-like_C"/>
    <property type="match status" value="1"/>
</dbReference>
<protein>
    <submittedName>
        <fullName evidence="2">Putative hemin transport protein</fullName>
    </submittedName>
</protein>
<feature type="domain" description="Haemin-degrading HemS/ChuX" evidence="1">
    <location>
        <begin position="210"/>
        <end position="342"/>
    </location>
</feature>
<gene>
    <name evidence="2" type="ORF">SAMN04488041_10761</name>
</gene>
<evidence type="ECO:0000313" key="3">
    <source>
        <dbReference type="Proteomes" id="UP000183076"/>
    </source>
</evidence>